<evidence type="ECO:0000256" key="9">
    <source>
        <dbReference type="ARBA" id="ARBA00023204"/>
    </source>
</evidence>
<name>A0A1H9ZD15_9GAMM</name>
<keyword evidence="7 10" id="KW-0067">ATP-binding</keyword>
<dbReference type="Proteomes" id="UP000242642">
    <property type="component" value="Unassembled WGS sequence"/>
</dbReference>
<evidence type="ECO:0000256" key="8">
    <source>
        <dbReference type="ARBA" id="ARBA00023125"/>
    </source>
</evidence>
<keyword evidence="4 10" id="KW-0378">Hydrolase</keyword>
<comment type="function">
    <text evidence="10">A helicase/nuclease that prepares dsDNA breaks (DSB) for recombinational DNA repair. Binds to DSBs and unwinds DNA via a highly rapid and processive ATP-dependent bidirectional helicase activity. Unwinds dsDNA until it encounters a Chi (crossover hotspot instigator) sequence from the 3' direction. Cuts ssDNA a few nucleotides 3' to the Chi site. The properties and activities of the enzyme are changed at Chi. The Chi-altered holoenzyme produces a long 3'-ssDNA overhang and facilitates RecA-binding to the ssDNA for homologous DNA recombination and repair. Holoenzyme degrades any linearized DNA that is unable to undergo homologous recombination. In the holoenzyme this subunit recognizes the wild-type Chi sequence, and when added to isolated RecB increases its ATP-dependent helicase processivity.</text>
</comment>
<dbReference type="GO" id="GO:0003677">
    <property type="term" value="F:DNA binding"/>
    <property type="evidence" value="ECO:0007669"/>
    <property type="project" value="UniProtKB-UniRule"/>
</dbReference>
<accession>A0A1H9ZD15</accession>
<evidence type="ECO:0000256" key="6">
    <source>
        <dbReference type="ARBA" id="ARBA00022839"/>
    </source>
</evidence>
<dbReference type="PANTHER" id="PTHR30591:SF1">
    <property type="entry name" value="RECBCD ENZYME SUBUNIT RECC"/>
    <property type="match status" value="1"/>
</dbReference>
<dbReference type="AlphaFoldDB" id="A0A1H9ZD15"/>
<dbReference type="GO" id="GO:0005524">
    <property type="term" value="F:ATP binding"/>
    <property type="evidence" value="ECO:0007669"/>
    <property type="project" value="UniProtKB-UniRule"/>
</dbReference>
<keyword evidence="1 10" id="KW-0540">Nuclease</keyword>
<evidence type="ECO:0000256" key="5">
    <source>
        <dbReference type="ARBA" id="ARBA00022806"/>
    </source>
</evidence>
<dbReference type="InterPro" id="IPR006697">
    <property type="entry name" value="RecC"/>
</dbReference>
<dbReference type="PANTHER" id="PTHR30591">
    <property type="entry name" value="RECBCD ENZYME SUBUNIT RECC"/>
    <property type="match status" value="1"/>
</dbReference>
<dbReference type="GO" id="GO:0003678">
    <property type="term" value="F:DNA helicase activity"/>
    <property type="evidence" value="ECO:0007669"/>
    <property type="project" value="UniProtKB-UniRule"/>
</dbReference>
<dbReference type="Gene3D" id="1.10.10.160">
    <property type="match status" value="1"/>
</dbReference>
<dbReference type="Pfam" id="PF04257">
    <property type="entry name" value="Exonuc_V_gamma"/>
    <property type="match status" value="1"/>
</dbReference>
<dbReference type="RefSeq" id="WP_093317593.1">
    <property type="nucleotide sequence ID" value="NZ_FOHV01000003.1"/>
</dbReference>
<evidence type="ECO:0000256" key="4">
    <source>
        <dbReference type="ARBA" id="ARBA00022801"/>
    </source>
</evidence>
<dbReference type="GO" id="GO:0000724">
    <property type="term" value="P:double-strand break repair via homologous recombination"/>
    <property type="evidence" value="ECO:0007669"/>
    <property type="project" value="UniProtKB-UniRule"/>
</dbReference>
<dbReference type="HAMAP" id="MF_01486">
    <property type="entry name" value="RecC"/>
    <property type="match status" value="1"/>
</dbReference>
<dbReference type="SUPFAM" id="SSF52980">
    <property type="entry name" value="Restriction endonuclease-like"/>
    <property type="match status" value="1"/>
</dbReference>
<sequence length="1170" mass="135083">MFTIYHSNKLDVLKNLIAHLMQMSPLRSAMQKETIVVQSSGMAKWLQIELGQTLGVLANVDFPLPATYLWRLFTSLKQHDGRAGELQFDKLTMTWLLMDSLPQQLKYSEFESIKRYLSDDVQDKKLYHLALKCADLFDHYLVYRPEWTIAWEKGNRIDSLGEAEAWQALLWLDISKKLNEYAASKNLILSHKASMYDELIEYLNKATPGSLNLPERIFICGISALPPLYIEVLEALGNHCDVHLMYTNPCRYYWADIQEIATQIRHRLQLPLKRNNLEQNIKTTFSFADLNLSKYPPLSDMVDTVHPLLANWGKLARDQLFQFASLRHVQEIEAFVEEPSDNLLSQLKADILNLTNRQVLGLKESDYQNSRSKVLLDEHDLSVSFHVCHSTLREVEVLYDYLLHQFNSNSELTPKDVVVMVSDIALYTPYIEAVFGNAPKSRYLPFSISDRSVKSTHPIVEVVSQLLQLPDKRFKVEEIMTLLAVPALGRKFNITPDALSQLQHWIEQTHIYWARDDEWLMDQGLPPTGQFTWRFGLDRLLLGLTRSENTGLWQNIAPYGGGQIEPALVGQFCEIIERLMAWQDNLQQARTLGEWQPMLTQLFDDLFEFNDAEVPLSIILLDVWDSVVQSGLTVSYHQSVNIDLLHEAWLILADNDKGSHKFLAGKINFCTLMPMRSIPFKQVCLLGMSEALYPRKVTPVSFDLMNNHTQRGDRSRRDDDRYLFLEAIISAEDALYISYVGLGIQDNQPKNPSLVVSELIDYLAQSYVLEAFQGLSCDDSSKKMREHFMLIHSRVPYAPENYQLKEDVNTPSINQSQLSYQKSFASEWLSTLNQTKLLGSEFNQAIPYQFDPVVEFTALLRFFQHPVEYYFKSILGVVLNEYTTVFENDEPFTLDGLAKYGLKKQLFEDKVNAIEFDYSRELLRAKGHLPAFSAGELVLQETNITIDALYLVLKERYSQLFEKNKQKMMLEINLNLVELFARIEGIDEFAVTSQIKHLLGWLEIDKHYGLIEWRVGSLGAKYTFNFWLKHIIYCLALPEKELELKSQKNEKSTFVGVKGQDVQIRQFELLTRAEASQYLLTVLDYFQRGHQSILLALPESCFQYAQNSLSEKPKNLSILHEHEQNNVYLKRYFAQPIVTTINDDMANEIIQCSKDLYYPLFVKSNISELN</sequence>
<dbReference type="GO" id="GO:0009338">
    <property type="term" value="C:exodeoxyribonuclease V complex"/>
    <property type="evidence" value="ECO:0007669"/>
    <property type="project" value="InterPro"/>
</dbReference>
<evidence type="ECO:0000256" key="2">
    <source>
        <dbReference type="ARBA" id="ARBA00022741"/>
    </source>
</evidence>
<evidence type="ECO:0000256" key="10">
    <source>
        <dbReference type="HAMAP-Rule" id="MF_01486"/>
    </source>
</evidence>
<dbReference type="EMBL" id="FOHV01000003">
    <property type="protein sequence ID" value="SES79435.1"/>
    <property type="molecule type" value="Genomic_DNA"/>
</dbReference>
<proteinExistence type="inferred from homology"/>
<feature type="domain" description="RecC C-terminal" evidence="11">
    <location>
        <begin position="854"/>
        <end position="1107"/>
    </location>
</feature>
<dbReference type="Gene3D" id="1.10.486.10">
    <property type="entry name" value="PCRA, domain 4"/>
    <property type="match status" value="1"/>
</dbReference>
<evidence type="ECO:0000313" key="12">
    <source>
        <dbReference type="EMBL" id="SES79435.1"/>
    </source>
</evidence>
<dbReference type="PIRSF" id="PIRSF000980">
    <property type="entry name" value="RecC"/>
    <property type="match status" value="1"/>
</dbReference>
<dbReference type="NCBIfam" id="TIGR01450">
    <property type="entry name" value="recC"/>
    <property type="match status" value="1"/>
</dbReference>
<evidence type="ECO:0000313" key="13">
    <source>
        <dbReference type="Proteomes" id="UP000242642"/>
    </source>
</evidence>
<protein>
    <recommendedName>
        <fullName evidence="10">RecBCD enzyme subunit RecC</fullName>
    </recommendedName>
    <alternativeName>
        <fullName evidence="10">Exonuclease V subunit RecC</fullName>
        <shortName evidence="10">ExoV subunit RecC</shortName>
    </alternativeName>
    <alternativeName>
        <fullName evidence="10">Helicase/nuclease RecBCD subunit RecC</fullName>
    </alternativeName>
</protein>
<keyword evidence="9 10" id="KW-0234">DNA repair</keyword>
<keyword evidence="13" id="KW-1185">Reference proteome</keyword>
<keyword evidence="5 10" id="KW-0347">Helicase</keyword>
<evidence type="ECO:0000256" key="1">
    <source>
        <dbReference type="ARBA" id="ARBA00022722"/>
    </source>
</evidence>
<dbReference type="SUPFAM" id="SSF52540">
    <property type="entry name" value="P-loop containing nucleoside triphosphate hydrolases"/>
    <property type="match status" value="2"/>
</dbReference>
<dbReference type="InterPro" id="IPR027417">
    <property type="entry name" value="P-loop_NTPase"/>
</dbReference>
<dbReference type="OrthoDB" id="9762834at2"/>
<dbReference type="Gene3D" id="3.40.50.300">
    <property type="entry name" value="P-loop containing nucleotide triphosphate hydrolases"/>
    <property type="match status" value="1"/>
</dbReference>
<evidence type="ECO:0000256" key="7">
    <source>
        <dbReference type="ARBA" id="ARBA00022840"/>
    </source>
</evidence>
<keyword evidence="6 10" id="KW-0269">Exonuclease</keyword>
<comment type="subunit">
    <text evidence="10">Heterotrimer of RecB, RecC and RecD. All subunits contribute to DNA-binding.</text>
</comment>
<organism evidence="12 13">
    <name type="scientific">Thorsellia anophelis DSM 18579</name>
    <dbReference type="NCBI Taxonomy" id="1123402"/>
    <lineage>
        <taxon>Bacteria</taxon>
        <taxon>Pseudomonadati</taxon>
        <taxon>Pseudomonadota</taxon>
        <taxon>Gammaproteobacteria</taxon>
        <taxon>Enterobacterales</taxon>
        <taxon>Thorselliaceae</taxon>
        <taxon>Thorsellia</taxon>
    </lineage>
</organism>
<dbReference type="Gene3D" id="1.10.10.990">
    <property type="match status" value="1"/>
</dbReference>
<evidence type="ECO:0000256" key="3">
    <source>
        <dbReference type="ARBA" id="ARBA00022763"/>
    </source>
</evidence>
<dbReference type="STRING" id="1123402.SAMN02583745_00531"/>
<dbReference type="Pfam" id="PF17946">
    <property type="entry name" value="RecC_C"/>
    <property type="match status" value="1"/>
</dbReference>
<dbReference type="Gene3D" id="3.40.50.10930">
    <property type="match status" value="1"/>
</dbReference>
<keyword evidence="3 10" id="KW-0227">DNA damage</keyword>
<keyword evidence="8 10" id="KW-0238">DNA-binding</keyword>
<comment type="similarity">
    <text evidence="10">Belongs to the RecC family.</text>
</comment>
<reference evidence="13" key="1">
    <citation type="submission" date="2016-10" db="EMBL/GenBank/DDBJ databases">
        <authorList>
            <person name="Varghese N."/>
            <person name="Submissions S."/>
        </authorList>
    </citation>
    <scope>NUCLEOTIDE SEQUENCE [LARGE SCALE GENOMIC DNA]</scope>
    <source>
        <strain evidence="13">DSM 18579</strain>
    </source>
</reference>
<dbReference type="InterPro" id="IPR013986">
    <property type="entry name" value="DExx_box_DNA_helicase_dom_sf"/>
</dbReference>
<dbReference type="InterPro" id="IPR041500">
    <property type="entry name" value="RecC_C"/>
</dbReference>
<dbReference type="InterPro" id="IPR011335">
    <property type="entry name" value="Restrct_endonuc-II-like"/>
</dbReference>
<evidence type="ECO:0000259" key="11">
    <source>
        <dbReference type="Pfam" id="PF17946"/>
    </source>
</evidence>
<dbReference type="GO" id="GO:0008854">
    <property type="term" value="F:exodeoxyribonuclease V activity"/>
    <property type="evidence" value="ECO:0007669"/>
    <property type="project" value="InterPro"/>
</dbReference>
<keyword evidence="2 10" id="KW-0547">Nucleotide-binding</keyword>
<gene>
    <name evidence="10" type="primary">recC</name>
    <name evidence="12" type="ORF">SAMN02583745_00531</name>
</gene>
<comment type="miscellaneous">
    <text evidence="10">In the RecBCD complex, RecB has a slow 3'-5' helicase, an exonuclease activity and loads RecA onto ssDNA, RecD has a fast 5'-3' helicase activity, while RecC stimulates the ATPase and processivity of the RecB helicase and contributes to recognition of the Chi site.</text>
</comment>